<keyword evidence="3" id="KW-1185">Reference proteome</keyword>
<feature type="transmembrane region" description="Helical" evidence="1">
    <location>
        <begin position="12"/>
        <end position="32"/>
    </location>
</feature>
<keyword evidence="1" id="KW-0812">Transmembrane</keyword>
<dbReference type="Proteomes" id="UP000324222">
    <property type="component" value="Unassembled WGS sequence"/>
</dbReference>
<evidence type="ECO:0000313" key="3">
    <source>
        <dbReference type="Proteomes" id="UP000324222"/>
    </source>
</evidence>
<sequence>MEIDPQKTPTLFSLFFTLQFVLIFVVFVMIPLEEFPNICQGESVMLILITGYRLSMVMTCSEEGIEVFGFIKNEDLNASSLFFIQPIKSLTVNL</sequence>
<dbReference type="AlphaFoldDB" id="A0A5B7HR31"/>
<comment type="caution">
    <text evidence="2">The sequence shown here is derived from an EMBL/GenBank/DDBJ whole genome shotgun (WGS) entry which is preliminary data.</text>
</comment>
<evidence type="ECO:0000313" key="2">
    <source>
        <dbReference type="EMBL" id="MPC70934.1"/>
    </source>
</evidence>
<dbReference type="EMBL" id="VSRR010031994">
    <property type="protein sequence ID" value="MPC70934.1"/>
    <property type="molecule type" value="Genomic_DNA"/>
</dbReference>
<gene>
    <name evidence="2" type="ORF">E2C01_065199</name>
</gene>
<accession>A0A5B7HR31</accession>
<protein>
    <submittedName>
        <fullName evidence="2">Uncharacterized protein</fullName>
    </submittedName>
</protein>
<keyword evidence="1" id="KW-1133">Transmembrane helix</keyword>
<organism evidence="2 3">
    <name type="scientific">Portunus trituberculatus</name>
    <name type="common">Swimming crab</name>
    <name type="synonym">Neptunus trituberculatus</name>
    <dbReference type="NCBI Taxonomy" id="210409"/>
    <lineage>
        <taxon>Eukaryota</taxon>
        <taxon>Metazoa</taxon>
        <taxon>Ecdysozoa</taxon>
        <taxon>Arthropoda</taxon>
        <taxon>Crustacea</taxon>
        <taxon>Multicrustacea</taxon>
        <taxon>Malacostraca</taxon>
        <taxon>Eumalacostraca</taxon>
        <taxon>Eucarida</taxon>
        <taxon>Decapoda</taxon>
        <taxon>Pleocyemata</taxon>
        <taxon>Brachyura</taxon>
        <taxon>Eubrachyura</taxon>
        <taxon>Portunoidea</taxon>
        <taxon>Portunidae</taxon>
        <taxon>Portuninae</taxon>
        <taxon>Portunus</taxon>
    </lineage>
</organism>
<evidence type="ECO:0000256" key="1">
    <source>
        <dbReference type="SAM" id="Phobius"/>
    </source>
</evidence>
<reference evidence="2 3" key="1">
    <citation type="submission" date="2019-05" db="EMBL/GenBank/DDBJ databases">
        <title>Another draft genome of Portunus trituberculatus and its Hox gene families provides insights of decapod evolution.</title>
        <authorList>
            <person name="Jeong J.-H."/>
            <person name="Song I."/>
            <person name="Kim S."/>
            <person name="Choi T."/>
            <person name="Kim D."/>
            <person name="Ryu S."/>
            <person name="Kim W."/>
        </authorList>
    </citation>
    <scope>NUCLEOTIDE SEQUENCE [LARGE SCALE GENOMIC DNA]</scope>
    <source>
        <tissue evidence="2">Muscle</tissue>
    </source>
</reference>
<proteinExistence type="predicted"/>
<keyword evidence="1" id="KW-0472">Membrane</keyword>
<name>A0A5B7HR31_PORTR</name>